<proteinExistence type="inferred from homology"/>
<dbReference type="Proteomes" id="UP000438991">
    <property type="component" value="Unassembled WGS sequence"/>
</dbReference>
<dbReference type="PANTHER" id="PTHR43046:SF12">
    <property type="entry name" value="GDP-MANNOSE MANNOSYL HYDROLASE"/>
    <property type="match status" value="1"/>
</dbReference>
<protein>
    <submittedName>
        <fullName evidence="6">NUDIX domain-containing protein</fullName>
    </submittedName>
</protein>
<dbReference type="PROSITE" id="PS51462">
    <property type="entry name" value="NUDIX"/>
    <property type="match status" value="1"/>
</dbReference>
<reference evidence="6 7" key="1">
    <citation type="submission" date="2019-11" db="EMBL/GenBank/DDBJ databases">
        <title>Whole-genome sequence of Rhodoplanes serenus DSM 18633, type strain.</title>
        <authorList>
            <person name="Kyndt J.A."/>
            <person name="Meyer T.E."/>
        </authorList>
    </citation>
    <scope>NUCLEOTIDE SEQUENCE [LARGE SCALE GENOMIC DNA]</scope>
    <source>
        <strain evidence="6 7">DSM 18633</strain>
    </source>
</reference>
<dbReference type="InterPro" id="IPR015797">
    <property type="entry name" value="NUDIX_hydrolase-like_dom_sf"/>
</dbReference>
<feature type="domain" description="Nudix hydrolase" evidence="5">
    <location>
        <begin position="10"/>
        <end position="141"/>
    </location>
</feature>
<evidence type="ECO:0000256" key="3">
    <source>
        <dbReference type="ARBA" id="ARBA00022842"/>
    </source>
</evidence>
<evidence type="ECO:0000313" key="6">
    <source>
        <dbReference type="EMBL" id="MTW17755.1"/>
    </source>
</evidence>
<dbReference type="InterPro" id="IPR020084">
    <property type="entry name" value="NUDIX_hydrolase_CS"/>
</dbReference>
<comment type="caution">
    <text evidence="6">The sequence shown here is derived from an EMBL/GenBank/DDBJ whole genome shotgun (WGS) entry which is preliminary data.</text>
</comment>
<dbReference type="AlphaFoldDB" id="A0A9X4XM90"/>
<dbReference type="InterPro" id="IPR020476">
    <property type="entry name" value="Nudix_hydrolase"/>
</dbReference>
<comment type="similarity">
    <text evidence="4">Belongs to the Nudix hydrolase family.</text>
</comment>
<evidence type="ECO:0000256" key="1">
    <source>
        <dbReference type="ARBA" id="ARBA00001946"/>
    </source>
</evidence>
<evidence type="ECO:0000256" key="2">
    <source>
        <dbReference type="ARBA" id="ARBA00022801"/>
    </source>
</evidence>
<dbReference type="PROSITE" id="PS00893">
    <property type="entry name" value="NUDIX_BOX"/>
    <property type="match status" value="1"/>
</dbReference>
<keyword evidence="3" id="KW-0460">Magnesium</keyword>
<dbReference type="PANTHER" id="PTHR43046">
    <property type="entry name" value="GDP-MANNOSE MANNOSYL HYDROLASE"/>
    <property type="match status" value="1"/>
</dbReference>
<evidence type="ECO:0000313" key="7">
    <source>
        <dbReference type="Proteomes" id="UP000438991"/>
    </source>
</evidence>
<name>A0A9X4XM90_9BRAD</name>
<dbReference type="EMBL" id="WNKV01000012">
    <property type="protein sequence ID" value="MTW17755.1"/>
    <property type="molecule type" value="Genomic_DNA"/>
</dbReference>
<evidence type="ECO:0000259" key="5">
    <source>
        <dbReference type="PROSITE" id="PS51462"/>
    </source>
</evidence>
<dbReference type="Gene3D" id="3.90.79.10">
    <property type="entry name" value="Nucleoside Triphosphate Pyrophosphohydrolase"/>
    <property type="match status" value="1"/>
</dbReference>
<dbReference type="RefSeq" id="WP_170300837.1">
    <property type="nucleotide sequence ID" value="NZ_WNKV01000012.1"/>
</dbReference>
<keyword evidence="2 4" id="KW-0378">Hydrolase</keyword>
<gene>
    <name evidence="6" type="ORF">GJ689_16230</name>
</gene>
<comment type="cofactor">
    <cofactor evidence="1">
        <name>Mg(2+)</name>
        <dbReference type="ChEBI" id="CHEBI:18420"/>
    </cofactor>
</comment>
<dbReference type="PRINTS" id="PR00502">
    <property type="entry name" value="NUDIXFAMILY"/>
</dbReference>
<dbReference type="GO" id="GO:0016787">
    <property type="term" value="F:hydrolase activity"/>
    <property type="evidence" value="ECO:0007669"/>
    <property type="project" value="UniProtKB-KW"/>
</dbReference>
<dbReference type="SUPFAM" id="SSF55811">
    <property type="entry name" value="Nudix"/>
    <property type="match status" value="1"/>
</dbReference>
<organism evidence="6 7">
    <name type="scientific">Rhodoplanes serenus</name>
    <dbReference type="NCBI Taxonomy" id="200615"/>
    <lineage>
        <taxon>Bacteria</taxon>
        <taxon>Pseudomonadati</taxon>
        <taxon>Pseudomonadota</taxon>
        <taxon>Alphaproteobacteria</taxon>
        <taxon>Hyphomicrobiales</taxon>
        <taxon>Nitrobacteraceae</taxon>
        <taxon>Rhodoplanes</taxon>
    </lineage>
</organism>
<evidence type="ECO:0000256" key="4">
    <source>
        <dbReference type="RuleBase" id="RU003476"/>
    </source>
</evidence>
<dbReference type="Pfam" id="PF00293">
    <property type="entry name" value="NUDIX"/>
    <property type="match status" value="1"/>
</dbReference>
<sequence length="146" mass="15245">MSAARDYPDRPFLAVSAAVFRAGRVLLVRRAQPPSAGPWTLPGGAVEAGETLHEAVVRELREETGLAIAPLGLAGHREIILRDAAGRTERHFVVLAFAARWVAGEPVLDAELAAAAWHDPAAVAGLDTTEGLAEIVMAARAIVGAA</sequence>
<dbReference type="InterPro" id="IPR000086">
    <property type="entry name" value="NUDIX_hydrolase_dom"/>
</dbReference>
<dbReference type="CDD" id="cd04673">
    <property type="entry name" value="NUDIX_ADPRase"/>
    <property type="match status" value="1"/>
</dbReference>
<accession>A0A9X4XM90</accession>